<evidence type="ECO:0000256" key="1">
    <source>
        <dbReference type="SAM" id="MobiDB-lite"/>
    </source>
</evidence>
<keyword evidence="2" id="KW-0732">Signal</keyword>
<feature type="domain" description="DUF1996" evidence="3">
    <location>
        <begin position="34"/>
        <end position="286"/>
    </location>
</feature>
<keyword evidence="5" id="KW-1185">Reference proteome</keyword>
<comment type="caution">
    <text evidence="4">The sequence shown here is derived from an EMBL/GenBank/DDBJ whole genome shotgun (WGS) entry which is preliminary data.</text>
</comment>
<organism evidence="4 5">
    <name type="scientific">Cordyceps confragosa</name>
    <name type="common">Lecanicillium lecanii</name>
    <dbReference type="NCBI Taxonomy" id="2714763"/>
    <lineage>
        <taxon>Eukaryota</taxon>
        <taxon>Fungi</taxon>
        <taxon>Dikarya</taxon>
        <taxon>Ascomycota</taxon>
        <taxon>Pezizomycotina</taxon>
        <taxon>Sordariomycetes</taxon>
        <taxon>Hypocreomycetidae</taxon>
        <taxon>Hypocreales</taxon>
        <taxon>Cordycipitaceae</taxon>
        <taxon>Akanthomyces</taxon>
    </lineage>
</organism>
<feature type="compositionally biased region" description="Low complexity" evidence="1">
    <location>
        <begin position="405"/>
        <end position="426"/>
    </location>
</feature>
<accession>A0A179HYL3</accession>
<evidence type="ECO:0000256" key="2">
    <source>
        <dbReference type="SAM" id="SignalP"/>
    </source>
</evidence>
<feature type="region of interest" description="Disordered" evidence="1">
    <location>
        <begin position="474"/>
        <end position="497"/>
    </location>
</feature>
<feature type="region of interest" description="Disordered" evidence="1">
    <location>
        <begin position="350"/>
        <end position="426"/>
    </location>
</feature>
<evidence type="ECO:0000313" key="5">
    <source>
        <dbReference type="Proteomes" id="UP000243081"/>
    </source>
</evidence>
<dbReference type="OrthoDB" id="74764at2759"/>
<name>A0A179HYL3_CORDF</name>
<dbReference type="AlphaFoldDB" id="A0A179HYL3"/>
<gene>
    <name evidence="4" type="ORF">LLEC1_03641</name>
</gene>
<reference evidence="4 5" key="1">
    <citation type="submission" date="2016-03" db="EMBL/GenBank/DDBJ databases">
        <title>Fine-scale spatial genetic structure of a fungal parasite of coffee scale insects.</title>
        <authorList>
            <person name="Jackson D."/>
            <person name="Zemenick K.A."/>
            <person name="Malloure B."/>
            <person name="Quandt C.A."/>
            <person name="James T.Y."/>
        </authorList>
    </citation>
    <scope>NUCLEOTIDE SEQUENCE [LARGE SCALE GENOMIC DNA]</scope>
    <source>
        <strain evidence="4 5">UM487</strain>
    </source>
</reference>
<feature type="chain" id="PRO_5008103916" description="DUF1996 domain-containing protein" evidence="2">
    <location>
        <begin position="19"/>
        <end position="497"/>
    </location>
</feature>
<dbReference type="OMA" id="ANCKDGI"/>
<dbReference type="InterPro" id="IPR018535">
    <property type="entry name" value="DUF1996"/>
</dbReference>
<evidence type="ECO:0000259" key="3">
    <source>
        <dbReference type="Pfam" id="PF09362"/>
    </source>
</evidence>
<dbReference type="PANTHER" id="PTHR43662">
    <property type="match status" value="1"/>
</dbReference>
<dbReference type="Proteomes" id="UP000243081">
    <property type="component" value="Unassembled WGS sequence"/>
</dbReference>
<evidence type="ECO:0000313" key="4">
    <source>
        <dbReference type="EMBL" id="OAQ95626.1"/>
    </source>
</evidence>
<proteinExistence type="predicted"/>
<dbReference type="Pfam" id="PF09362">
    <property type="entry name" value="DUF1996"/>
    <property type="match status" value="1"/>
</dbReference>
<sequence>MFKITPAVLLGLAGSANAFWRMECPGRLNVARIDPIVNLNDVSAHAHSLHGSSALSSSADGAALKGGKCTSCRVIQDKSAYWSPALYFEDADKNTDKFELVEQVGGMLAYYLLYGKNIKAFPDNFQMIAGSNTRRSYTAGNPEEPDPDKSLWQSMGQTEQSFLEQRALGFNCLDYDKKPEGTLFRHYLPDKAYLDANCKDGIRLEIMFPSCWNGKDVDSSDHKSHMAYPDLVMDGSCPEGFETRVPSLMFETIWAVHKYAGRNGTFVLSNGDTEGFAYHADFMMGWDRDFLQQAVDTCTNPSGLIDDCPLFKVVDKDTAESCKLETPLPQQLSTEIKNIFGPMANLPGGLSVFGDGGDPSKPETGGDSPSTGTATSKPTLGYTPGVTASNSASPLPGQVFKQVDSESSGSTPTPAPTTAPSAPSAPLAAAAAVTEASTTPEPSYFSIQFITHGNTVSKILWEEELVTVTETLEPTATKTVDAAKRRRSHLHGHARRS</sequence>
<feature type="compositionally biased region" description="Basic residues" evidence="1">
    <location>
        <begin position="484"/>
        <end position="497"/>
    </location>
</feature>
<feature type="signal peptide" evidence="2">
    <location>
        <begin position="1"/>
        <end position="18"/>
    </location>
</feature>
<dbReference type="EMBL" id="LUKN01004750">
    <property type="protein sequence ID" value="OAQ95626.1"/>
    <property type="molecule type" value="Genomic_DNA"/>
</dbReference>
<protein>
    <recommendedName>
        <fullName evidence="3">DUF1996 domain-containing protein</fullName>
    </recommendedName>
</protein>
<dbReference type="PANTHER" id="PTHR43662:SF7">
    <property type="entry name" value="DUF1996 DOMAIN-CONTAINING PROTEIN"/>
    <property type="match status" value="1"/>
</dbReference>
<feature type="compositionally biased region" description="Polar residues" evidence="1">
    <location>
        <begin position="367"/>
        <end position="378"/>
    </location>
</feature>